<feature type="transmembrane region" description="Helical" evidence="1">
    <location>
        <begin position="45"/>
        <end position="64"/>
    </location>
</feature>
<keyword evidence="1" id="KW-0812">Transmembrane</keyword>
<dbReference type="InParanoid" id="A0A2J6SFY1"/>
<sequence>MIIQISNRRLKTSSMPSAKATIPFLPILPSLNVSYTKRMAKAGQILIKFPAFAMASTPQFALVWPNS</sequence>
<dbReference type="AlphaFoldDB" id="A0A2J6SFY1"/>
<name>A0A2J6SFY1_9HELO</name>
<keyword evidence="1" id="KW-1133">Transmembrane helix</keyword>
<dbReference type="EMBL" id="KZ613919">
    <property type="protein sequence ID" value="PMD49666.1"/>
    <property type="molecule type" value="Genomic_DNA"/>
</dbReference>
<dbReference type="Proteomes" id="UP000235371">
    <property type="component" value="Unassembled WGS sequence"/>
</dbReference>
<protein>
    <submittedName>
        <fullName evidence="2">Uncharacterized protein</fullName>
    </submittedName>
</protein>
<proteinExistence type="predicted"/>
<evidence type="ECO:0000313" key="3">
    <source>
        <dbReference type="Proteomes" id="UP000235371"/>
    </source>
</evidence>
<gene>
    <name evidence="2" type="ORF">K444DRAFT_711509</name>
</gene>
<organism evidence="2 3">
    <name type="scientific">Hyaloscypha bicolor E</name>
    <dbReference type="NCBI Taxonomy" id="1095630"/>
    <lineage>
        <taxon>Eukaryota</taxon>
        <taxon>Fungi</taxon>
        <taxon>Dikarya</taxon>
        <taxon>Ascomycota</taxon>
        <taxon>Pezizomycotina</taxon>
        <taxon>Leotiomycetes</taxon>
        <taxon>Helotiales</taxon>
        <taxon>Hyaloscyphaceae</taxon>
        <taxon>Hyaloscypha</taxon>
        <taxon>Hyaloscypha bicolor</taxon>
    </lineage>
</organism>
<accession>A0A2J6SFY1</accession>
<dbReference type="RefSeq" id="XP_024726570.1">
    <property type="nucleotide sequence ID" value="XM_024888250.1"/>
</dbReference>
<evidence type="ECO:0000313" key="2">
    <source>
        <dbReference type="EMBL" id="PMD49666.1"/>
    </source>
</evidence>
<dbReference type="GeneID" id="36596326"/>
<keyword evidence="3" id="KW-1185">Reference proteome</keyword>
<reference evidence="2 3" key="1">
    <citation type="submission" date="2016-04" db="EMBL/GenBank/DDBJ databases">
        <title>A degradative enzymes factory behind the ericoid mycorrhizal symbiosis.</title>
        <authorList>
            <consortium name="DOE Joint Genome Institute"/>
            <person name="Martino E."/>
            <person name="Morin E."/>
            <person name="Grelet G."/>
            <person name="Kuo A."/>
            <person name="Kohler A."/>
            <person name="Daghino S."/>
            <person name="Barry K."/>
            <person name="Choi C."/>
            <person name="Cichocki N."/>
            <person name="Clum A."/>
            <person name="Copeland A."/>
            <person name="Hainaut M."/>
            <person name="Haridas S."/>
            <person name="Labutti K."/>
            <person name="Lindquist E."/>
            <person name="Lipzen A."/>
            <person name="Khouja H.-R."/>
            <person name="Murat C."/>
            <person name="Ohm R."/>
            <person name="Olson A."/>
            <person name="Spatafora J."/>
            <person name="Veneault-Fourrey C."/>
            <person name="Henrissat B."/>
            <person name="Grigoriev I."/>
            <person name="Martin F."/>
            <person name="Perotto S."/>
        </authorList>
    </citation>
    <scope>NUCLEOTIDE SEQUENCE [LARGE SCALE GENOMIC DNA]</scope>
    <source>
        <strain evidence="2 3">E</strain>
    </source>
</reference>
<evidence type="ECO:0000256" key="1">
    <source>
        <dbReference type="SAM" id="Phobius"/>
    </source>
</evidence>
<keyword evidence="1" id="KW-0472">Membrane</keyword>